<dbReference type="EMBL" id="CZPZ01000036">
    <property type="protein sequence ID" value="CUS39849.1"/>
    <property type="molecule type" value="Genomic_DNA"/>
</dbReference>
<dbReference type="InterPro" id="IPR016187">
    <property type="entry name" value="CTDL_fold"/>
</dbReference>
<evidence type="ECO:0000313" key="3">
    <source>
        <dbReference type="EMBL" id="CUS39849.1"/>
    </source>
</evidence>
<feature type="transmembrane region" description="Helical" evidence="1">
    <location>
        <begin position="6"/>
        <end position="27"/>
    </location>
</feature>
<evidence type="ECO:0000313" key="4">
    <source>
        <dbReference type="Proteomes" id="UP000198736"/>
    </source>
</evidence>
<dbReference type="PANTHER" id="PTHR23150">
    <property type="entry name" value="SULFATASE MODIFYING FACTOR 1, 2"/>
    <property type="match status" value="1"/>
</dbReference>
<proteinExistence type="predicted"/>
<organism evidence="3 4">
    <name type="scientific">Candidatus Nitrospira nitrificans</name>
    <dbReference type="NCBI Taxonomy" id="1742973"/>
    <lineage>
        <taxon>Bacteria</taxon>
        <taxon>Pseudomonadati</taxon>
        <taxon>Nitrospirota</taxon>
        <taxon>Nitrospiria</taxon>
        <taxon>Nitrospirales</taxon>
        <taxon>Nitrospiraceae</taxon>
        <taxon>Nitrospira</taxon>
    </lineage>
</organism>
<protein>
    <recommendedName>
        <fullName evidence="2">Sulfatase-modifying factor enzyme-like domain-containing protein</fullName>
    </recommendedName>
</protein>
<accession>A0A0S4LS88</accession>
<evidence type="ECO:0000259" key="2">
    <source>
        <dbReference type="Pfam" id="PF03781"/>
    </source>
</evidence>
<dbReference type="Gene3D" id="3.90.1580.10">
    <property type="entry name" value="paralog of FGE (formylglycine-generating enzyme)"/>
    <property type="match status" value="1"/>
</dbReference>
<dbReference type="SUPFAM" id="SSF56436">
    <property type="entry name" value="C-type lectin-like"/>
    <property type="match status" value="1"/>
</dbReference>
<dbReference type="STRING" id="1742973.COMA2_90025"/>
<reference evidence="4" key="1">
    <citation type="submission" date="2015-10" db="EMBL/GenBank/DDBJ databases">
        <authorList>
            <person name="Luecker S."/>
            <person name="Luecker S."/>
        </authorList>
    </citation>
    <scope>NUCLEOTIDE SEQUENCE [LARGE SCALE GENOMIC DNA]</scope>
</reference>
<dbReference type="OrthoDB" id="3981129at2"/>
<evidence type="ECO:0000256" key="1">
    <source>
        <dbReference type="SAM" id="Phobius"/>
    </source>
</evidence>
<keyword evidence="1" id="KW-1133">Transmembrane helix</keyword>
<keyword evidence="1" id="KW-0472">Membrane</keyword>
<name>A0A0S4LS88_9BACT</name>
<dbReference type="Proteomes" id="UP000198736">
    <property type="component" value="Unassembled WGS sequence"/>
</dbReference>
<dbReference type="RefSeq" id="WP_090902242.1">
    <property type="nucleotide sequence ID" value="NZ_CZPZ01000036.1"/>
</dbReference>
<dbReference type="GO" id="GO:0120147">
    <property type="term" value="F:formylglycine-generating oxidase activity"/>
    <property type="evidence" value="ECO:0007669"/>
    <property type="project" value="TreeGrafter"/>
</dbReference>
<dbReference type="AlphaFoldDB" id="A0A0S4LS88"/>
<sequence>MENKGVLVGSIIFVFASFFLMIGLLTYESYKAKQMKQLAASVRSEVRPTVSSLPAQDYSMYKTKIGDEGREMVQIPEGPFTMGSNEGDPDEAPEHQVYLKGFYLDRKEVTQEEYMRFAKMTKRAMPRIEVFDDDQSKILKPEFAAMSVSWDEAAAYCKWAGKRLPTEAEWEKAGRGESKRKYPWGNKFVTNAANVDGNEDGYKYLAPPGSFEAGRSPYGLYDMTGNVAEWVEDSYSEHYYKKSPFRDPKGPESADLKVVRGGSWRETEHHARLSKRFAAKHWRTDVTIGIRCANDLDQAGSAPES</sequence>
<keyword evidence="1" id="KW-0812">Transmembrane</keyword>
<dbReference type="PANTHER" id="PTHR23150:SF19">
    <property type="entry name" value="FORMYLGLYCINE-GENERATING ENZYME"/>
    <property type="match status" value="1"/>
</dbReference>
<dbReference type="Pfam" id="PF03781">
    <property type="entry name" value="FGE-sulfatase"/>
    <property type="match status" value="1"/>
</dbReference>
<gene>
    <name evidence="3" type="ORF">COMA2_90025</name>
</gene>
<dbReference type="InterPro" id="IPR042095">
    <property type="entry name" value="SUMF_sf"/>
</dbReference>
<keyword evidence="4" id="KW-1185">Reference proteome</keyword>
<feature type="domain" description="Sulfatase-modifying factor enzyme-like" evidence="2">
    <location>
        <begin position="70"/>
        <end position="293"/>
    </location>
</feature>
<dbReference type="InterPro" id="IPR051043">
    <property type="entry name" value="Sulfatase_Mod_Factor_Kinase"/>
</dbReference>
<dbReference type="InterPro" id="IPR005532">
    <property type="entry name" value="SUMF_dom"/>
</dbReference>